<dbReference type="InterPro" id="IPR016169">
    <property type="entry name" value="FAD-bd_PCMH_sub2"/>
</dbReference>
<comment type="caution">
    <text evidence="9">The sequence shown here is derived from an EMBL/GenBank/DDBJ whole genome shotgun (WGS) entry which is preliminary data.</text>
</comment>
<keyword evidence="6" id="KW-0325">Glycoprotein</keyword>
<evidence type="ECO:0000256" key="5">
    <source>
        <dbReference type="ARBA" id="ARBA00022827"/>
    </source>
</evidence>
<dbReference type="EMBL" id="JAHRHJ020003813">
    <property type="protein sequence ID" value="KAH9289370.1"/>
    <property type="molecule type" value="Genomic_DNA"/>
</dbReference>
<dbReference type="GO" id="GO:0016491">
    <property type="term" value="F:oxidoreductase activity"/>
    <property type="evidence" value="ECO:0007669"/>
    <property type="project" value="InterPro"/>
</dbReference>
<dbReference type="SUPFAM" id="SSF56176">
    <property type="entry name" value="FAD-binding/transporter-associated domain-like"/>
    <property type="match status" value="1"/>
</dbReference>
<accession>A0AA38BSS4</accession>
<evidence type="ECO:0000259" key="8">
    <source>
        <dbReference type="PROSITE" id="PS51387"/>
    </source>
</evidence>
<dbReference type="InterPro" id="IPR006094">
    <property type="entry name" value="Oxid_FAD_bind_N"/>
</dbReference>
<dbReference type="InterPro" id="IPR012951">
    <property type="entry name" value="BBE"/>
</dbReference>
<reference evidence="9 10" key="1">
    <citation type="journal article" date="2021" name="Nat. Plants">
        <title>The Taxus genome provides insights into paclitaxel biosynthesis.</title>
        <authorList>
            <person name="Xiong X."/>
            <person name="Gou J."/>
            <person name="Liao Q."/>
            <person name="Li Y."/>
            <person name="Zhou Q."/>
            <person name="Bi G."/>
            <person name="Li C."/>
            <person name="Du R."/>
            <person name="Wang X."/>
            <person name="Sun T."/>
            <person name="Guo L."/>
            <person name="Liang H."/>
            <person name="Lu P."/>
            <person name="Wu Y."/>
            <person name="Zhang Z."/>
            <person name="Ro D.K."/>
            <person name="Shang Y."/>
            <person name="Huang S."/>
            <person name="Yan J."/>
        </authorList>
    </citation>
    <scope>NUCLEOTIDE SEQUENCE [LARGE SCALE GENOMIC DNA]</scope>
    <source>
        <strain evidence="9">Ta-2019</strain>
    </source>
</reference>
<feature type="chain" id="PRO_5041424799" description="FAD-binding PCMH-type domain-containing protein" evidence="7">
    <location>
        <begin position="28"/>
        <end position="525"/>
    </location>
</feature>
<feature type="domain" description="FAD-binding PCMH-type" evidence="8">
    <location>
        <begin position="78"/>
        <end position="253"/>
    </location>
</feature>
<name>A0AA38BSS4_TAXCH</name>
<dbReference type="Gene3D" id="3.40.462.20">
    <property type="match status" value="1"/>
</dbReference>
<comment type="similarity">
    <text evidence="2">Belongs to the oxygen-dependent FAD-linked oxidoreductase family.</text>
</comment>
<evidence type="ECO:0000313" key="9">
    <source>
        <dbReference type="EMBL" id="KAH9289370.1"/>
    </source>
</evidence>
<protein>
    <recommendedName>
        <fullName evidence="8">FAD-binding PCMH-type domain-containing protein</fullName>
    </recommendedName>
</protein>
<dbReference type="GO" id="GO:0071949">
    <property type="term" value="F:FAD binding"/>
    <property type="evidence" value="ECO:0007669"/>
    <property type="project" value="InterPro"/>
</dbReference>
<feature type="signal peptide" evidence="7">
    <location>
        <begin position="1"/>
        <end position="27"/>
    </location>
</feature>
<sequence>MALWIGCFMALWISLCVLISVFNLKGGDVFSQSLNRNPRALLSCLSESGIKNVTLRNSSSYDWLLKFSLQNLRYAESTVPKPYALIFPGSKEQVQKSVQCCIQHRWEILARSGGHSYEGMSSTSDAPNFVIVDLMKLDGIDVDMKSKTAWVEGGATVGQLYAAIADKTSSYGFPAGVCPTVGVGGHLSGGGMGSLLRKYGLAADHVIDALLVDAKGELLDRKSMGEDLFWALRGGGGGSWGVVVSWKINLVKVPTKLTVFSISRVGNDRVTKLLNRWQAVAPYADEDLFIRAMLYGGQPDVRLTFNGLYLGPLHKLLELAGTIFPEMGMVSSDCNETDWVGSVIFTALSYDISADLRNRYFSSKTYFKYKTDFVTNPISAKGLQGAWKIMEKRPNSSIVLAPLGGAMSRIPSYQLPFPHRAGYLYYIQYILDWNDSGEDTESVAWMRMFYNYMTPYVSKSPRAAYVNYLDLDLGNGSSTVEQARSWGEKYFGDNFDRLVQVKTEFDPNNIFKNAQSIPVLPHGSN</sequence>
<dbReference type="InterPro" id="IPR036318">
    <property type="entry name" value="FAD-bd_PCMH-like_sf"/>
</dbReference>
<dbReference type="InterPro" id="IPR016166">
    <property type="entry name" value="FAD-bd_PCMH"/>
</dbReference>
<dbReference type="InterPro" id="IPR016167">
    <property type="entry name" value="FAD-bd_PCMH_sub1"/>
</dbReference>
<evidence type="ECO:0000256" key="2">
    <source>
        <dbReference type="ARBA" id="ARBA00005466"/>
    </source>
</evidence>
<proteinExistence type="inferred from homology"/>
<dbReference type="Pfam" id="PF01565">
    <property type="entry name" value="FAD_binding_4"/>
    <property type="match status" value="1"/>
</dbReference>
<evidence type="ECO:0000256" key="4">
    <source>
        <dbReference type="ARBA" id="ARBA00022729"/>
    </source>
</evidence>
<dbReference type="Proteomes" id="UP000824469">
    <property type="component" value="Unassembled WGS sequence"/>
</dbReference>
<dbReference type="Gene3D" id="3.30.465.10">
    <property type="match status" value="1"/>
</dbReference>
<dbReference type="OMA" id="QVYWDED"/>
<dbReference type="PROSITE" id="PS51387">
    <property type="entry name" value="FAD_PCMH"/>
    <property type="match status" value="1"/>
</dbReference>
<comment type="cofactor">
    <cofactor evidence="1">
        <name>FAD</name>
        <dbReference type="ChEBI" id="CHEBI:57692"/>
    </cofactor>
</comment>
<keyword evidence="5" id="KW-0274">FAD</keyword>
<keyword evidence="3" id="KW-0285">Flavoprotein</keyword>
<evidence type="ECO:0000313" key="10">
    <source>
        <dbReference type="Proteomes" id="UP000824469"/>
    </source>
</evidence>
<organism evidence="9 10">
    <name type="scientific">Taxus chinensis</name>
    <name type="common">Chinese yew</name>
    <name type="synonym">Taxus wallichiana var. chinensis</name>
    <dbReference type="NCBI Taxonomy" id="29808"/>
    <lineage>
        <taxon>Eukaryota</taxon>
        <taxon>Viridiplantae</taxon>
        <taxon>Streptophyta</taxon>
        <taxon>Embryophyta</taxon>
        <taxon>Tracheophyta</taxon>
        <taxon>Spermatophyta</taxon>
        <taxon>Pinopsida</taxon>
        <taxon>Pinidae</taxon>
        <taxon>Conifers II</taxon>
        <taxon>Cupressales</taxon>
        <taxon>Taxaceae</taxon>
        <taxon>Taxus</taxon>
    </lineage>
</organism>
<keyword evidence="4 7" id="KW-0732">Signal</keyword>
<dbReference type="Pfam" id="PF08031">
    <property type="entry name" value="BBE"/>
    <property type="match status" value="1"/>
</dbReference>
<gene>
    <name evidence="9" type="ORF">KI387_033487</name>
</gene>
<keyword evidence="10" id="KW-1185">Reference proteome</keyword>
<dbReference type="AlphaFoldDB" id="A0AA38BSS4"/>
<evidence type="ECO:0000256" key="6">
    <source>
        <dbReference type="ARBA" id="ARBA00023180"/>
    </source>
</evidence>
<dbReference type="Gene3D" id="3.30.43.10">
    <property type="entry name" value="Uridine Diphospho-n-acetylenolpyruvylglucosamine Reductase, domain 2"/>
    <property type="match status" value="1"/>
</dbReference>
<evidence type="ECO:0000256" key="3">
    <source>
        <dbReference type="ARBA" id="ARBA00022630"/>
    </source>
</evidence>
<evidence type="ECO:0000256" key="1">
    <source>
        <dbReference type="ARBA" id="ARBA00001974"/>
    </source>
</evidence>
<evidence type="ECO:0000256" key="7">
    <source>
        <dbReference type="SAM" id="SignalP"/>
    </source>
</evidence>
<dbReference type="PANTHER" id="PTHR32448">
    <property type="entry name" value="OS08G0158400 PROTEIN"/>
    <property type="match status" value="1"/>
</dbReference>